<comment type="subcellular location">
    <subcellularLocation>
        <location evidence="1">Cell envelope</location>
    </subcellularLocation>
</comment>
<feature type="signal peptide" evidence="3">
    <location>
        <begin position="1"/>
        <end position="28"/>
    </location>
</feature>
<evidence type="ECO:0000259" key="4">
    <source>
        <dbReference type="Pfam" id="PF13407"/>
    </source>
</evidence>
<dbReference type="PANTHER" id="PTHR30036">
    <property type="entry name" value="D-XYLOSE-BINDING PERIPLASMIC PROTEIN"/>
    <property type="match status" value="1"/>
</dbReference>
<dbReference type="InterPro" id="IPR028082">
    <property type="entry name" value="Peripla_BP_I"/>
</dbReference>
<evidence type="ECO:0000313" key="5">
    <source>
        <dbReference type="EMBL" id="UXY21018.1"/>
    </source>
</evidence>
<dbReference type="SUPFAM" id="SSF53822">
    <property type="entry name" value="Periplasmic binding protein-like I"/>
    <property type="match status" value="1"/>
</dbReference>
<keyword evidence="6" id="KW-1185">Reference proteome</keyword>
<dbReference type="PROSITE" id="PS51257">
    <property type="entry name" value="PROKAR_LIPOPROTEIN"/>
    <property type="match status" value="1"/>
</dbReference>
<reference evidence="5" key="1">
    <citation type="submission" date="2022-10" db="EMBL/GenBank/DDBJ databases">
        <authorList>
            <person name="Mo P."/>
        </authorList>
    </citation>
    <scope>NUCLEOTIDE SEQUENCE</scope>
    <source>
        <strain evidence="5">HUAS 13-4</strain>
    </source>
</reference>
<sequence length="378" mass="39964">MNVRTTRRTAVRRTAIALAASASAVSLAACGVIDGVGGSSSSATPKKGNDITVGLLLPEKENPRYDKFDYPIIEKQVASLTDNKGKVVYANADADAATQNKQLDQMIADKVDVLLVDAVDAKAIAPGVQKAKDAGIPVIAYDRLAQGPIDAYISFDNELVGQVQGRALMDALGAKASSSKIVMMNGSPTDPNAAQFKEGALSELQGKVNIVKSFDTKDWKPENAKANMAEAIRAVGLSNIAAVYSANDGMAGAVIDALKEAGVSKLPPVTGQDAALDAVQRIVSGEQYMSVYKSYPDEANNAAEMAVAKVQGRSIEFDALTRDHVDSPTEKNIPSMLVPVVALTRDNIEDTVIQDGIYTVKDICTAKYKADCSAIRLR</sequence>
<name>A0ABY6E3Q1_9ACTN</name>
<accession>A0ABY6E3Q1</accession>
<evidence type="ECO:0000256" key="2">
    <source>
        <dbReference type="ARBA" id="ARBA00022729"/>
    </source>
</evidence>
<dbReference type="Pfam" id="PF13407">
    <property type="entry name" value="Peripla_BP_4"/>
    <property type="match status" value="1"/>
</dbReference>
<dbReference type="RefSeq" id="WP_263231055.1">
    <property type="nucleotide sequence ID" value="NZ_CP106793.1"/>
</dbReference>
<dbReference type="Gene3D" id="3.40.50.2300">
    <property type="match status" value="2"/>
</dbReference>
<gene>
    <name evidence="5" type="ORF">N8I84_21745</name>
</gene>
<feature type="domain" description="Periplasmic binding protein" evidence="4">
    <location>
        <begin position="53"/>
        <end position="313"/>
    </location>
</feature>
<dbReference type="PANTHER" id="PTHR30036:SF1">
    <property type="entry name" value="D-XYLOSE-BINDING PERIPLASMIC PROTEIN"/>
    <property type="match status" value="1"/>
</dbReference>
<keyword evidence="2 3" id="KW-0732">Signal</keyword>
<evidence type="ECO:0000256" key="1">
    <source>
        <dbReference type="ARBA" id="ARBA00004196"/>
    </source>
</evidence>
<dbReference type="EMBL" id="CP106793">
    <property type="protein sequence ID" value="UXY21018.1"/>
    <property type="molecule type" value="Genomic_DNA"/>
</dbReference>
<evidence type="ECO:0000313" key="6">
    <source>
        <dbReference type="Proteomes" id="UP001061298"/>
    </source>
</evidence>
<evidence type="ECO:0000256" key="3">
    <source>
        <dbReference type="SAM" id="SignalP"/>
    </source>
</evidence>
<dbReference type="InterPro" id="IPR025997">
    <property type="entry name" value="SBP_2_dom"/>
</dbReference>
<feature type="chain" id="PRO_5045071644" evidence="3">
    <location>
        <begin position="29"/>
        <end position="378"/>
    </location>
</feature>
<protein>
    <submittedName>
        <fullName evidence="5">Substrate-binding domain-containing protein</fullName>
    </submittedName>
</protein>
<dbReference type="InterPro" id="IPR050555">
    <property type="entry name" value="Bact_Solute-Bind_Prot2"/>
</dbReference>
<dbReference type="Proteomes" id="UP001061298">
    <property type="component" value="Chromosome"/>
</dbReference>
<proteinExistence type="predicted"/>
<organism evidence="5 6">
    <name type="scientific">Streptomyces cynarae</name>
    <dbReference type="NCBI Taxonomy" id="2981134"/>
    <lineage>
        <taxon>Bacteria</taxon>
        <taxon>Bacillati</taxon>
        <taxon>Actinomycetota</taxon>
        <taxon>Actinomycetes</taxon>
        <taxon>Kitasatosporales</taxon>
        <taxon>Streptomycetaceae</taxon>
        <taxon>Streptomyces</taxon>
    </lineage>
</organism>